<name>A0A0R1SAD0_9LACO</name>
<dbReference type="SUPFAM" id="SSF56784">
    <property type="entry name" value="HAD-like"/>
    <property type="match status" value="1"/>
</dbReference>
<dbReference type="InterPro" id="IPR023214">
    <property type="entry name" value="HAD_sf"/>
</dbReference>
<proteinExistence type="predicted"/>
<dbReference type="Proteomes" id="UP000052013">
    <property type="component" value="Unassembled WGS sequence"/>
</dbReference>
<dbReference type="EMBL" id="AZEY01000068">
    <property type="protein sequence ID" value="KRL65374.1"/>
    <property type="molecule type" value="Genomic_DNA"/>
</dbReference>
<dbReference type="GO" id="GO:0016791">
    <property type="term" value="F:phosphatase activity"/>
    <property type="evidence" value="ECO:0007669"/>
    <property type="project" value="TreeGrafter"/>
</dbReference>
<evidence type="ECO:0000313" key="2">
    <source>
        <dbReference type="Proteomes" id="UP000052013"/>
    </source>
</evidence>
<accession>A0A0R1SAD0</accession>
<evidence type="ECO:0000313" key="1">
    <source>
        <dbReference type="EMBL" id="KRL65374.1"/>
    </source>
</evidence>
<dbReference type="PANTHER" id="PTHR10000">
    <property type="entry name" value="PHOSPHOSERINE PHOSPHATASE"/>
    <property type="match status" value="1"/>
</dbReference>
<organism evidence="1 2">
    <name type="scientific">Lentilactobacillus diolivorans DSM 14421</name>
    <dbReference type="NCBI Taxonomy" id="1423739"/>
    <lineage>
        <taxon>Bacteria</taxon>
        <taxon>Bacillati</taxon>
        <taxon>Bacillota</taxon>
        <taxon>Bacilli</taxon>
        <taxon>Lactobacillales</taxon>
        <taxon>Lactobacillaceae</taxon>
        <taxon>Lentilactobacillus</taxon>
    </lineage>
</organism>
<dbReference type="AlphaFoldDB" id="A0A0R1SAD0"/>
<sequence>MVGYFNQQGFAISGMNPVTRGHVDRMRLTHVPIKHDFFIQQPVNFLNLFITNTHERMYQTAFKNQLSILRYAPDAVDVMPIEISKAQGIQKIKKLVGHSNIETFAFGDQNNDLSMFSLADYGIAMKQATLGLKQRATYVAQSDHGVLEGLKHYGLI</sequence>
<reference evidence="1 2" key="1">
    <citation type="journal article" date="2015" name="Genome Announc.">
        <title>Expanding the biotechnology potential of lactobacilli through comparative genomics of 213 strains and associated genera.</title>
        <authorList>
            <person name="Sun Z."/>
            <person name="Harris H.M."/>
            <person name="McCann A."/>
            <person name="Guo C."/>
            <person name="Argimon S."/>
            <person name="Zhang W."/>
            <person name="Yang X."/>
            <person name="Jeffery I.B."/>
            <person name="Cooney J.C."/>
            <person name="Kagawa T.F."/>
            <person name="Liu W."/>
            <person name="Song Y."/>
            <person name="Salvetti E."/>
            <person name="Wrobel A."/>
            <person name="Rasinkangas P."/>
            <person name="Parkhill J."/>
            <person name="Rea M.C."/>
            <person name="O'Sullivan O."/>
            <person name="Ritari J."/>
            <person name="Douillard F.P."/>
            <person name="Paul Ross R."/>
            <person name="Yang R."/>
            <person name="Briner A.E."/>
            <person name="Felis G.E."/>
            <person name="de Vos W.M."/>
            <person name="Barrangou R."/>
            <person name="Klaenhammer T.R."/>
            <person name="Caufield P.W."/>
            <person name="Cui Y."/>
            <person name="Zhang H."/>
            <person name="O'Toole P.W."/>
        </authorList>
    </citation>
    <scope>NUCLEOTIDE SEQUENCE [LARGE SCALE GENOMIC DNA]</scope>
    <source>
        <strain evidence="1 2">DSM 14421</strain>
    </source>
</reference>
<dbReference type="Gene3D" id="3.30.1240.10">
    <property type="match status" value="1"/>
</dbReference>
<protein>
    <submittedName>
        <fullName evidence="1">HAD superfamily hydrolase</fullName>
    </submittedName>
</protein>
<dbReference type="PANTHER" id="PTHR10000:SF25">
    <property type="entry name" value="PHOSPHATASE YKRA-RELATED"/>
    <property type="match status" value="1"/>
</dbReference>
<dbReference type="Pfam" id="PF08282">
    <property type="entry name" value="Hydrolase_3"/>
    <property type="match status" value="1"/>
</dbReference>
<dbReference type="PROSITE" id="PS01229">
    <property type="entry name" value="COF_2"/>
    <property type="match status" value="1"/>
</dbReference>
<dbReference type="GO" id="GO:0000287">
    <property type="term" value="F:magnesium ion binding"/>
    <property type="evidence" value="ECO:0007669"/>
    <property type="project" value="TreeGrafter"/>
</dbReference>
<dbReference type="STRING" id="1423739.FC85_GL000199"/>
<comment type="caution">
    <text evidence="1">The sequence shown here is derived from an EMBL/GenBank/DDBJ whole genome shotgun (WGS) entry which is preliminary data.</text>
</comment>
<dbReference type="InterPro" id="IPR036412">
    <property type="entry name" value="HAD-like_sf"/>
</dbReference>
<keyword evidence="1" id="KW-0378">Hydrolase</keyword>
<gene>
    <name evidence="1" type="ORF">FC85_GL000199</name>
</gene>
<dbReference type="PATRIC" id="fig|1423739.3.peg.209"/>
<dbReference type="GO" id="GO:0005829">
    <property type="term" value="C:cytosol"/>
    <property type="evidence" value="ECO:0007669"/>
    <property type="project" value="TreeGrafter"/>
</dbReference>
<dbReference type="Gene3D" id="3.40.50.1000">
    <property type="entry name" value="HAD superfamily/HAD-like"/>
    <property type="match status" value="1"/>
</dbReference>